<dbReference type="Proteomes" id="UP001327433">
    <property type="component" value="Segment"/>
</dbReference>
<name>A0ABZ0Z5P4_9CAUD</name>
<evidence type="ECO:0000313" key="2">
    <source>
        <dbReference type="Proteomes" id="UP001327433"/>
    </source>
</evidence>
<accession>A0ABZ0Z5P4</accession>
<proteinExistence type="predicted"/>
<sequence>MKVQKGDVIAICVLHGLATKHDTVYADVTFVSGNGRVYFKPRANMRFLVDRRGKVENGIYAGQVYSTDEFGKGIFTGTWRGILTLGLCTSMKSEEAEEVCEETFEAPVINAEDLPKHDYGAARFTTKLDANGAASVVVDKAQDFFKAFSSSNQHHHHFNPQTKLDSVLTSKCEDAKKLAKEVYEASFTASEVIEENQFEKVIRTMMKAGLTPYQIAEEIQRQFYNAMVNE</sequence>
<evidence type="ECO:0000313" key="1">
    <source>
        <dbReference type="EMBL" id="WQM78921.1"/>
    </source>
</evidence>
<organism evidence="1 2">
    <name type="scientific">Salmonella phage PC79-13</name>
    <dbReference type="NCBI Taxonomy" id="3092642"/>
    <lineage>
        <taxon>Viruses</taxon>
        <taxon>Duplodnaviria</taxon>
        <taxon>Heunggongvirae</taxon>
        <taxon>Uroviricota</taxon>
        <taxon>Caudoviricetes</taxon>
        <taxon>Andersonviridae</taxon>
        <taxon>Ounavirinae</taxon>
        <taxon>Mooglevirus</taxon>
        <taxon>Mooglevirus PC7913</taxon>
    </lineage>
</organism>
<protein>
    <submittedName>
        <fullName evidence="1">Uncharacterized protein</fullName>
    </submittedName>
</protein>
<dbReference type="EMBL" id="OR687644">
    <property type="protein sequence ID" value="WQM78921.1"/>
    <property type="molecule type" value="Genomic_DNA"/>
</dbReference>
<keyword evidence="2" id="KW-1185">Reference proteome</keyword>
<reference evidence="1 2" key="1">
    <citation type="submission" date="2023-10" db="EMBL/GenBank/DDBJ databases">
        <authorList>
            <person name="Lu S."/>
            <person name="Zhou X."/>
        </authorList>
    </citation>
    <scope>NUCLEOTIDE SEQUENCE [LARGE SCALE GENOMIC DNA]</scope>
</reference>